<protein>
    <submittedName>
        <fullName evidence="2">Uncharacterized protein</fullName>
    </submittedName>
</protein>
<name>A0A0L8IWM8_PSESX</name>
<feature type="region of interest" description="Disordered" evidence="1">
    <location>
        <begin position="1"/>
        <end position="61"/>
    </location>
</feature>
<dbReference type="EMBL" id="LJPM01000135">
    <property type="protein sequence ID" value="KPW23871.1"/>
    <property type="molecule type" value="Genomic_DNA"/>
</dbReference>
<evidence type="ECO:0000313" key="2">
    <source>
        <dbReference type="EMBL" id="KPW23871.1"/>
    </source>
</evidence>
<organism evidence="2 3">
    <name type="scientific">Pseudomonas syringae pv. aceris</name>
    <dbReference type="NCBI Taxonomy" id="199198"/>
    <lineage>
        <taxon>Bacteria</taxon>
        <taxon>Pseudomonadati</taxon>
        <taxon>Pseudomonadota</taxon>
        <taxon>Gammaproteobacteria</taxon>
        <taxon>Pseudomonadales</taxon>
        <taxon>Pseudomonadaceae</taxon>
        <taxon>Pseudomonas</taxon>
        <taxon>Pseudomonas syringae</taxon>
    </lineage>
</organism>
<feature type="compositionally biased region" description="Polar residues" evidence="1">
    <location>
        <begin position="1"/>
        <end position="14"/>
    </location>
</feature>
<evidence type="ECO:0000313" key="3">
    <source>
        <dbReference type="Proteomes" id="UP000050297"/>
    </source>
</evidence>
<gene>
    <name evidence="2" type="ORF">ALO91_102498</name>
</gene>
<sequence length="61" mass="6413">MSSSHGEAPSSQSRNSKDLCGSSGSWATVKTHPATHSMTESDKLLIQTRSGTWQAPDAALP</sequence>
<feature type="compositionally biased region" description="Polar residues" evidence="1">
    <location>
        <begin position="22"/>
        <end position="38"/>
    </location>
</feature>
<comment type="caution">
    <text evidence="2">The sequence shown here is derived from an EMBL/GenBank/DDBJ whole genome shotgun (WGS) entry which is preliminary data.</text>
</comment>
<dbReference type="AlphaFoldDB" id="A0A0L8IWM8"/>
<reference evidence="2 3" key="1">
    <citation type="submission" date="2015-09" db="EMBL/GenBank/DDBJ databases">
        <title>Genome announcement of multiple Pseudomonas syringae strains.</title>
        <authorList>
            <person name="Thakur S."/>
            <person name="Wang P.W."/>
            <person name="Gong Y."/>
            <person name="Weir B.S."/>
            <person name="Guttman D.S."/>
        </authorList>
    </citation>
    <scope>NUCLEOTIDE SEQUENCE [LARGE SCALE GENOMIC DNA]</scope>
    <source>
        <strain evidence="2 3">ICMP2802</strain>
    </source>
</reference>
<dbReference type="Proteomes" id="UP000050297">
    <property type="component" value="Unassembled WGS sequence"/>
</dbReference>
<proteinExistence type="predicted"/>
<evidence type="ECO:0000256" key="1">
    <source>
        <dbReference type="SAM" id="MobiDB-lite"/>
    </source>
</evidence>
<accession>A0A0L8IWM8</accession>